<dbReference type="GO" id="GO:0003712">
    <property type="term" value="F:transcription coregulator activity"/>
    <property type="evidence" value="ECO:0007669"/>
    <property type="project" value="InterPro"/>
</dbReference>
<evidence type="ECO:0000256" key="2">
    <source>
        <dbReference type="SAM" id="MobiDB-lite"/>
    </source>
</evidence>
<dbReference type="GO" id="GO:0016592">
    <property type="term" value="C:mediator complex"/>
    <property type="evidence" value="ECO:0007669"/>
    <property type="project" value="InterPro"/>
</dbReference>
<dbReference type="Gene3D" id="2.40.320.10">
    <property type="entry name" value="Hypothetical Protein Pfu-838710-001"/>
    <property type="match status" value="1"/>
</dbReference>
<feature type="compositionally biased region" description="Basic and acidic residues" evidence="2">
    <location>
        <begin position="59"/>
        <end position="84"/>
    </location>
</feature>
<reference evidence="3 4" key="1">
    <citation type="submission" date="2022-09" db="EMBL/GenBank/DDBJ databases">
        <authorList>
            <person name="Palmer J.M."/>
        </authorList>
    </citation>
    <scope>NUCLEOTIDE SEQUENCE [LARGE SCALE GENOMIC DNA]</scope>
    <source>
        <strain evidence="3 4">DSM 7382</strain>
    </source>
</reference>
<protein>
    <recommendedName>
        <fullName evidence="1">Mediator of RNA polymerase II transcription subunit 18</fullName>
    </recommendedName>
    <alternativeName>
        <fullName evidence="1">Mediator complex subunit 18</fullName>
    </alternativeName>
</protein>
<evidence type="ECO:0000313" key="3">
    <source>
        <dbReference type="EMBL" id="KAK7686900.1"/>
    </source>
</evidence>
<comment type="function">
    <text evidence="1">Component of the Mediator complex, a coactivator involved in the regulated transcription of nearly all RNA polymerase II-dependent genes. Mediator functions as a bridge to convey information from gene-specific regulatory proteins to the basal RNA polymerase II transcription machinery. Mediator is recruited to promoters by direct interactions with regulatory proteins and serves as a scaffold for the assembly of a functional preinitiation complex with RNA polymerase II and the general transcription factors.</text>
</comment>
<dbReference type="GO" id="GO:0006357">
    <property type="term" value="P:regulation of transcription by RNA polymerase II"/>
    <property type="evidence" value="ECO:0007669"/>
    <property type="project" value="InterPro"/>
</dbReference>
<accession>A0AAW0G6X7</accession>
<comment type="subunit">
    <text evidence="1">Component of the Mediator complex.</text>
</comment>
<comment type="subcellular location">
    <subcellularLocation>
        <location evidence="1">Nucleus</location>
    </subcellularLocation>
</comment>
<evidence type="ECO:0000256" key="1">
    <source>
        <dbReference type="RuleBase" id="RU364150"/>
    </source>
</evidence>
<evidence type="ECO:0000313" key="4">
    <source>
        <dbReference type="Proteomes" id="UP001385951"/>
    </source>
</evidence>
<dbReference type="Pfam" id="PF09637">
    <property type="entry name" value="Med18"/>
    <property type="match status" value="1"/>
</dbReference>
<feature type="compositionally biased region" description="Basic and acidic residues" evidence="2">
    <location>
        <begin position="92"/>
        <end position="103"/>
    </location>
</feature>
<dbReference type="InterPro" id="IPR019095">
    <property type="entry name" value="Mediator_Med18"/>
</dbReference>
<keyword evidence="1" id="KW-0805">Transcription regulation</keyword>
<name>A0AAW0G6X7_9APHY</name>
<feature type="compositionally biased region" description="Basic and acidic residues" evidence="2">
    <location>
        <begin position="110"/>
        <end position="175"/>
    </location>
</feature>
<keyword evidence="1" id="KW-0539">Nucleus</keyword>
<gene>
    <name evidence="1" type="primary">MED18</name>
    <name evidence="3" type="ORF">QCA50_009977</name>
</gene>
<dbReference type="Proteomes" id="UP001385951">
    <property type="component" value="Unassembled WGS sequence"/>
</dbReference>
<feature type="region of interest" description="Disordered" evidence="2">
    <location>
        <begin position="56"/>
        <end position="188"/>
    </location>
</feature>
<keyword evidence="4" id="KW-1185">Reference proteome</keyword>
<dbReference type="AlphaFoldDB" id="A0AAW0G6X7"/>
<comment type="similarity">
    <text evidence="1">Belongs to the Mediator complex subunit 18 family.</text>
</comment>
<dbReference type="EMBL" id="JASBNA010000015">
    <property type="protein sequence ID" value="KAK7686900.1"/>
    <property type="molecule type" value="Genomic_DNA"/>
</dbReference>
<organism evidence="3 4">
    <name type="scientific">Cerrena zonata</name>
    <dbReference type="NCBI Taxonomy" id="2478898"/>
    <lineage>
        <taxon>Eukaryota</taxon>
        <taxon>Fungi</taxon>
        <taxon>Dikarya</taxon>
        <taxon>Basidiomycota</taxon>
        <taxon>Agaricomycotina</taxon>
        <taxon>Agaricomycetes</taxon>
        <taxon>Polyporales</taxon>
        <taxon>Cerrenaceae</taxon>
        <taxon>Cerrena</taxon>
    </lineage>
</organism>
<proteinExistence type="inferred from homology"/>
<comment type="caution">
    <text evidence="3">The sequence shown here is derived from an EMBL/GenBank/DDBJ whole genome shotgun (WGS) entry which is preliminary data.</text>
</comment>
<keyword evidence="1" id="KW-0010">Activator</keyword>
<keyword evidence="1" id="KW-0804">Transcription</keyword>
<sequence>MKNDESNEIYADRLFVGDDTKKEWTLQISDIPNAGKNQVCSAQNIYESTLVHHHTSVVDIEKVSVEDKQDDAMEIDEPVKEEPKSQTMSEDPPVKKEADDKSQPNEGMLDESKPDESKPDEGKADESKPDEGKADENKSDESKPESNLDKSKPDEIKPESSESKPDESKEIKSENPSEPIEVSDQPKLKEVEVKKYQDSFLQFLGDLGYDVVNQYWIKEMILQCPVMAN</sequence>